<evidence type="ECO:0000313" key="1">
    <source>
        <dbReference type="EMBL" id="KUK43412.1"/>
    </source>
</evidence>
<gene>
    <name evidence="1" type="ORF">XD72_2220</name>
</gene>
<dbReference type="EMBL" id="LGFT01000076">
    <property type="protein sequence ID" value="KUK43412.1"/>
    <property type="molecule type" value="Genomic_DNA"/>
</dbReference>
<evidence type="ECO:0000313" key="2">
    <source>
        <dbReference type="Proteomes" id="UP000057043"/>
    </source>
</evidence>
<protein>
    <submittedName>
        <fullName evidence="1">Uncharacterized protein</fullName>
    </submittedName>
</protein>
<dbReference type="PATRIC" id="fig|301375.7.peg.775"/>
<dbReference type="Proteomes" id="UP000057043">
    <property type="component" value="Unassembled WGS sequence"/>
</dbReference>
<dbReference type="AlphaFoldDB" id="A0A101FS88"/>
<accession>A0A101FS88</accession>
<organism evidence="1 2">
    <name type="scientific">Methanothrix harundinacea</name>
    <dbReference type="NCBI Taxonomy" id="301375"/>
    <lineage>
        <taxon>Archaea</taxon>
        <taxon>Methanobacteriati</taxon>
        <taxon>Methanobacteriota</taxon>
        <taxon>Stenosarchaea group</taxon>
        <taxon>Methanomicrobia</taxon>
        <taxon>Methanotrichales</taxon>
        <taxon>Methanotrichaceae</taxon>
        <taxon>Methanothrix</taxon>
    </lineage>
</organism>
<proteinExistence type="predicted"/>
<reference evidence="1 2" key="1">
    <citation type="journal article" date="2015" name="MBio">
        <title>Genome-Resolved Metagenomic Analysis Reveals Roles for Candidate Phyla and Other Microbial Community Members in Biogeochemical Transformations in Oil Reservoirs.</title>
        <authorList>
            <person name="Hu P."/>
            <person name="Tom L."/>
            <person name="Singh A."/>
            <person name="Thomas B.C."/>
            <person name="Baker B.J."/>
            <person name="Piceno Y.M."/>
            <person name="Andersen G.L."/>
            <person name="Banfield J.F."/>
        </authorList>
    </citation>
    <scope>NUCLEOTIDE SEQUENCE [LARGE SCALE GENOMIC DNA]</scope>
    <source>
        <strain evidence="1">57_489</strain>
    </source>
</reference>
<sequence length="176" mass="19048">MGGFAHHLRLEELLAHHRGKCMTPPIRRRDQRRGIKSRGWCIVQFAGSSPTFGLCVSPSPPCSRSSTRVVPGRSSCRPFGLPALRRGDSMISPVRLLWLAASAVGRRAGYTQRRKAWAVDLPSLFSLGFIYRSDKGLRCAGSADALCATLRAGSVQPGFLSPRTVHIGPAGVDPVD</sequence>
<name>A0A101FS88_9EURY</name>
<comment type="caution">
    <text evidence="1">The sequence shown here is derived from an EMBL/GenBank/DDBJ whole genome shotgun (WGS) entry which is preliminary data.</text>
</comment>